<dbReference type="PANTHER" id="PTHR12778">
    <property type="entry name" value="SOLUTE CARRIER FAMILY 33 ACETYL-COA TRANSPORTER -RELATED"/>
    <property type="match status" value="1"/>
</dbReference>
<feature type="transmembrane region" description="Helical" evidence="5">
    <location>
        <begin position="219"/>
        <end position="242"/>
    </location>
</feature>
<dbReference type="SUPFAM" id="SSF103473">
    <property type="entry name" value="MFS general substrate transporter"/>
    <property type="match status" value="1"/>
</dbReference>
<comment type="subcellular location">
    <subcellularLocation>
        <location evidence="1">Membrane</location>
        <topology evidence="1">Multi-pass membrane protein</topology>
    </subcellularLocation>
</comment>
<evidence type="ECO:0000256" key="1">
    <source>
        <dbReference type="ARBA" id="ARBA00004141"/>
    </source>
</evidence>
<dbReference type="GO" id="GO:0008521">
    <property type="term" value="F:acetyl-CoA transmembrane transporter activity"/>
    <property type="evidence" value="ECO:0007669"/>
    <property type="project" value="InterPro"/>
</dbReference>
<accession>A0A6M2DIB1</accession>
<feature type="transmembrane region" description="Helical" evidence="5">
    <location>
        <begin position="290"/>
        <end position="310"/>
    </location>
</feature>
<evidence type="ECO:0000256" key="2">
    <source>
        <dbReference type="ARBA" id="ARBA00022692"/>
    </source>
</evidence>
<sequence>MKELRKRQNYEESNMESGDYATANGEIKEFGSIKGDRTNIAILFFLYLLQGIPLGLAHAIPMLLQNHGVSYKQQAEFSLVNWPFSLKLLWAPIVDSIWSTRFGRRKSWMVPSQYLIGAFMLILSGNVNNWLGIDGSEPQIALLTAAFFALNFLAATQDIAVDGWALTMLKRCNVGHASTCNSVGQTAGYFLGYVAFMALESREFCNNYLRAIPSDEGLVTLSGFLWFWGIVFLICTTLVALFKREDNTNFEKRKTYDKDSSSQVCQPEYDVRQAYTLLWDILKLKPIRSLAIILLTAKIAFSACDAVTSLKLVESGVPKEKLALLALPLVPLQIILPLAISRYTTGNRPMNVYLTAVKPRLAFGLVAIGLVYITPLIITSDGQVPYYYYALLLISYCFHQVTLYSMFVAVMAFFARISDPAVGGTYMTLLNTLTNLGNSWPATLSLALMDTLTYRGCDILSSNTCDTITDKQACSEAGGKCEVLLDGYYIESIACIIFGLFWLKWCSGKIKHLQSLDIHAWKITRRKSQRSR</sequence>
<evidence type="ECO:0000313" key="6">
    <source>
        <dbReference type="EMBL" id="NOV45634.1"/>
    </source>
</evidence>
<dbReference type="PANTHER" id="PTHR12778:SF9">
    <property type="entry name" value="ACETYL-COENZYME A TRANSPORTER 1"/>
    <property type="match status" value="1"/>
</dbReference>
<dbReference type="Pfam" id="PF13000">
    <property type="entry name" value="Acatn"/>
    <property type="match status" value="2"/>
</dbReference>
<feature type="transmembrane region" description="Helical" evidence="5">
    <location>
        <begin position="386"/>
        <end position="414"/>
    </location>
</feature>
<keyword evidence="2 5" id="KW-0812">Transmembrane</keyword>
<protein>
    <submittedName>
        <fullName evidence="6">Putative acetyl-coa transporter</fullName>
    </submittedName>
</protein>
<dbReference type="GO" id="GO:0016020">
    <property type="term" value="C:membrane"/>
    <property type="evidence" value="ECO:0007669"/>
    <property type="project" value="UniProtKB-SubCell"/>
</dbReference>
<feature type="transmembrane region" description="Helical" evidence="5">
    <location>
        <begin position="139"/>
        <end position="161"/>
    </location>
</feature>
<name>A0A6M2DIB1_XENCH</name>
<feature type="transmembrane region" description="Helical" evidence="5">
    <location>
        <begin position="322"/>
        <end position="340"/>
    </location>
</feature>
<feature type="transmembrane region" description="Helical" evidence="5">
    <location>
        <begin position="114"/>
        <end position="133"/>
    </location>
</feature>
<feature type="transmembrane region" description="Helical" evidence="5">
    <location>
        <begin position="40"/>
        <end position="64"/>
    </location>
</feature>
<dbReference type="InterPro" id="IPR004752">
    <property type="entry name" value="AmpG_permease/AT-1"/>
</dbReference>
<evidence type="ECO:0000256" key="4">
    <source>
        <dbReference type="ARBA" id="ARBA00023136"/>
    </source>
</evidence>
<keyword evidence="3 5" id="KW-1133">Transmembrane helix</keyword>
<dbReference type="AlphaFoldDB" id="A0A6M2DIB1"/>
<feature type="transmembrane region" description="Helical" evidence="5">
    <location>
        <begin position="361"/>
        <end position="380"/>
    </location>
</feature>
<reference evidence="6" key="1">
    <citation type="submission" date="2020-03" db="EMBL/GenBank/DDBJ databases">
        <title>Transcriptomic Profiling of the Digestive Tract of the Rat Flea, Xenopsylla cheopis, Following Blood Feeding and Infection with Yersinia pestis.</title>
        <authorList>
            <person name="Bland D.M."/>
            <person name="Martens C.A."/>
            <person name="Virtaneva K."/>
            <person name="Kanakabandi K."/>
            <person name="Long D."/>
            <person name="Rosenke R."/>
            <person name="Saturday G.A."/>
            <person name="Hoyt F.H."/>
            <person name="Bruno D.P."/>
            <person name="Ribeiro J.M.C."/>
            <person name="Hinnebusch J."/>
        </authorList>
    </citation>
    <scope>NUCLEOTIDE SEQUENCE</scope>
</reference>
<evidence type="ECO:0000256" key="5">
    <source>
        <dbReference type="SAM" id="Phobius"/>
    </source>
</evidence>
<dbReference type="Gene3D" id="1.20.1250.20">
    <property type="entry name" value="MFS general substrate transporter like domains"/>
    <property type="match status" value="1"/>
</dbReference>
<proteinExistence type="predicted"/>
<dbReference type="EMBL" id="GIIL01001908">
    <property type="protein sequence ID" value="NOV45634.1"/>
    <property type="molecule type" value="Transcribed_RNA"/>
</dbReference>
<dbReference type="GO" id="GO:0035348">
    <property type="term" value="P:acetyl-CoA transmembrane transport"/>
    <property type="evidence" value="ECO:0007669"/>
    <property type="project" value="InterPro"/>
</dbReference>
<keyword evidence="4 5" id="KW-0472">Membrane</keyword>
<dbReference type="InterPro" id="IPR036259">
    <property type="entry name" value="MFS_trans_sf"/>
</dbReference>
<dbReference type="InterPro" id="IPR024371">
    <property type="entry name" value="AcetylCoA_trans_1-like"/>
</dbReference>
<organism evidence="6">
    <name type="scientific">Xenopsylla cheopis</name>
    <name type="common">Oriental rat flea</name>
    <name type="synonym">Pulex cheopis</name>
    <dbReference type="NCBI Taxonomy" id="163159"/>
    <lineage>
        <taxon>Eukaryota</taxon>
        <taxon>Metazoa</taxon>
        <taxon>Ecdysozoa</taxon>
        <taxon>Arthropoda</taxon>
        <taxon>Hexapoda</taxon>
        <taxon>Insecta</taxon>
        <taxon>Pterygota</taxon>
        <taxon>Neoptera</taxon>
        <taxon>Endopterygota</taxon>
        <taxon>Siphonaptera</taxon>
        <taxon>Pulicidae</taxon>
        <taxon>Xenopsyllinae</taxon>
        <taxon>Xenopsylla</taxon>
    </lineage>
</organism>
<evidence type="ECO:0000256" key="3">
    <source>
        <dbReference type="ARBA" id="ARBA00022989"/>
    </source>
</evidence>